<evidence type="ECO:0000313" key="3">
    <source>
        <dbReference type="Proteomes" id="UP000294850"/>
    </source>
</evidence>
<name>A0A4R5D7N2_9BACT</name>
<feature type="transmembrane region" description="Helical" evidence="1">
    <location>
        <begin position="59"/>
        <end position="77"/>
    </location>
</feature>
<protein>
    <submittedName>
        <fullName evidence="2">Uncharacterized protein</fullName>
    </submittedName>
</protein>
<feature type="transmembrane region" description="Helical" evidence="1">
    <location>
        <begin position="21"/>
        <end position="39"/>
    </location>
</feature>
<feature type="transmembrane region" description="Helical" evidence="1">
    <location>
        <begin position="89"/>
        <end position="107"/>
    </location>
</feature>
<keyword evidence="1" id="KW-1133">Transmembrane helix</keyword>
<accession>A0A4R5D7N2</accession>
<dbReference type="EMBL" id="SMFL01000024">
    <property type="protein sequence ID" value="TDE08677.1"/>
    <property type="molecule type" value="Genomic_DNA"/>
</dbReference>
<dbReference type="AlphaFoldDB" id="A0A4R5D7N2"/>
<keyword evidence="1" id="KW-0812">Transmembrane</keyword>
<keyword evidence="3" id="KW-1185">Reference proteome</keyword>
<dbReference type="RefSeq" id="WP_131962661.1">
    <property type="nucleotide sequence ID" value="NZ_SMFL01000024.1"/>
</dbReference>
<dbReference type="Proteomes" id="UP000294850">
    <property type="component" value="Unassembled WGS sequence"/>
</dbReference>
<reference evidence="2 3" key="1">
    <citation type="submission" date="2019-03" db="EMBL/GenBank/DDBJ databases">
        <title>Dyadobacter AR-3-6 sp. nov., isolated from arctic soil.</title>
        <authorList>
            <person name="Chaudhary D.K."/>
        </authorList>
    </citation>
    <scope>NUCLEOTIDE SEQUENCE [LARGE SCALE GENOMIC DNA]</scope>
    <source>
        <strain evidence="2 3">AR-3-6</strain>
    </source>
</reference>
<sequence>MKVKLNKWVAWVSPTMQRFQQFAYLYGRTFAILSIIMLLTNDLAFAQGLKGSFTKLKELAVVLGNLIFIIAVIWGLVKTVAGFVNNSPNAVKNLIMLFAAVALWYGFNTLVEDVKTSMGDGGSGGFQGDQ</sequence>
<comment type="caution">
    <text evidence="2">The sequence shown here is derived from an EMBL/GenBank/DDBJ whole genome shotgun (WGS) entry which is preliminary data.</text>
</comment>
<proteinExistence type="predicted"/>
<keyword evidence="1" id="KW-0472">Membrane</keyword>
<dbReference type="OrthoDB" id="893469at2"/>
<organism evidence="2 3">
    <name type="scientific">Dyadobacter psychrotolerans</name>
    <dbReference type="NCBI Taxonomy" id="2541721"/>
    <lineage>
        <taxon>Bacteria</taxon>
        <taxon>Pseudomonadati</taxon>
        <taxon>Bacteroidota</taxon>
        <taxon>Cytophagia</taxon>
        <taxon>Cytophagales</taxon>
        <taxon>Spirosomataceae</taxon>
        <taxon>Dyadobacter</taxon>
    </lineage>
</organism>
<evidence type="ECO:0000313" key="2">
    <source>
        <dbReference type="EMBL" id="TDE08677.1"/>
    </source>
</evidence>
<gene>
    <name evidence="2" type="ORF">E0F88_32115</name>
</gene>
<evidence type="ECO:0000256" key="1">
    <source>
        <dbReference type="SAM" id="Phobius"/>
    </source>
</evidence>